<protein>
    <submittedName>
        <fullName evidence="1">TIR-similar-domain-containing protein TSDC</fullName>
    </submittedName>
</protein>
<comment type="caution">
    <text evidence="1">The sequence shown here is derived from an EMBL/GenBank/DDBJ whole genome shotgun (WGS) entry which is preliminary data.</text>
</comment>
<reference evidence="1 2" key="2">
    <citation type="journal article" date="2017" name="Front. Plant Sci.">
        <title>Gene Classification and Mining of Molecular Markers Useful in Red Clover (Trifolium pratense) Breeding.</title>
        <authorList>
            <person name="Istvanek J."/>
            <person name="Dluhosova J."/>
            <person name="Dluhos P."/>
            <person name="Patkova L."/>
            <person name="Nedelnik J."/>
            <person name="Repkova J."/>
        </authorList>
    </citation>
    <scope>NUCLEOTIDE SEQUENCE [LARGE SCALE GENOMIC DNA]</scope>
    <source>
        <strain evidence="2">cv. Tatra</strain>
        <tissue evidence="1">Young leaves</tissue>
    </source>
</reference>
<sequence length="66" mass="7671">GIHDDEEYSSSFDLLNVAREVAFECEGLPRTIKDVVIFIKLYLKGDSRPSWMMEDCKLETKFPPLF</sequence>
<accession>A0A2K3KFM6</accession>
<reference evidence="1 2" key="1">
    <citation type="journal article" date="2014" name="Am. J. Bot.">
        <title>Genome assembly and annotation for red clover (Trifolium pratense; Fabaceae).</title>
        <authorList>
            <person name="Istvanek J."/>
            <person name="Jaros M."/>
            <person name="Krenek A."/>
            <person name="Repkova J."/>
        </authorList>
    </citation>
    <scope>NUCLEOTIDE SEQUENCE [LARGE SCALE GENOMIC DNA]</scope>
    <source>
        <strain evidence="2">cv. Tatra</strain>
        <tissue evidence="1">Young leaves</tissue>
    </source>
</reference>
<dbReference type="Proteomes" id="UP000236291">
    <property type="component" value="Unassembled WGS sequence"/>
</dbReference>
<evidence type="ECO:0000313" key="1">
    <source>
        <dbReference type="EMBL" id="PNX65059.1"/>
    </source>
</evidence>
<gene>
    <name evidence="1" type="ORF">L195_g054342</name>
</gene>
<feature type="non-terminal residue" evidence="1">
    <location>
        <position position="1"/>
    </location>
</feature>
<name>A0A2K3KFM6_TRIPR</name>
<evidence type="ECO:0000313" key="2">
    <source>
        <dbReference type="Proteomes" id="UP000236291"/>
    </source>
</evidence>
<dbReference type="EMBL" id="ASHM01094656">
    <property type="protein sequence ID" value="PNX65059.1"/>
    <property type="molecule type" value="Genomic_DNA"/>
</dbReference>
<proteinExistence type="predicted"/>
<organism evidence="1 2">
    <name type="scientific">Trifolium pratense</name>
    <name type="common">Red clover</name>
    <dbReference type="NCBI Taxonomy" id="57577"/>
    <lineage>
        <taxon>Eukaryota</taxon>
        <taxon>Viridiplantae</taxon>
        <taxon>Streptophyta</taxon>
        <taxon>Embryophyta</taxon>
        <taxon>Tracheophyta</taxon>
        <taxon>Spermatophyta</taxon>
        <taxon>Magnoliopsida</taxon>
        <taxon>eudicotyledons</taxon>
        <taxon>Gunneridae</taxon>
        <taxon>Pentapetalae</taxon>
        <taxon>rosids</taxon>
        <taxon>fabids</taxon>
        <taxon>Fabales</taxon>
        <taxon>Fabaceae</taxon>
        <taxon>Papilionoideae</taxon>
        <taxon>50 kb inversion clade</taxon>
        <taxon>NPAAA clade</taxon>
        <taxon>Hologalegina</taxon>
        <taxon>IRL clade</taxon>
        <taxon>Trifolieae</taxon>
        <taxon>Trifolium</taxon>
    </lineage>
</organism>
<dbReference type="AlphaFoldDB" id="A0A2K3KFM6"/>